<feature type="region of interest" description="Disordered" evidence="1">
    <location>
        <begin position="1"/>
        <end position="20"/>
    </location>
</feature>
<gene>
    <name evidence="2" type="ORF">PVL29_024195</name>
</gene>
<name>A0AA39D8Q5_VITRO</name>
<evidence type="ECO:0000256" key="1">
    <source>
        <dbReference type="SAM" id="MobiDB-lite"/>
    </source>
</evidence>
<evidence type="ECO:0000313" key="2">
    <source>
        <dbReference type="EMBL" id="KAJ9675146.1"/>
    </source>
</evidence>
<organism evidence="2 3">
    <name type="scientific">Vitis rotundifolia</name>
    <name type="common">Muscadine grape</name>
    <dbReference type="NCBI Taxonomy" id="103349"/>
    <lineage>
        <taxon>Eukaryota</taxon>
        <taxon>Viridiplantae</taxon>
        <taxon>Streptophyta</taxon>
        <taxon>Embryophyta</taxon>
        <taxon>Tracheophyta</taxon>
        <taxon>Spermatophyta</taxon>
        <taxon>Magnoliopsida</taxon>
        <taxon>eudicotyledons</taxon>
        <taxon>Gunneridae</taxon>
        <taxon>Pentapetalae</taxon>
        <taxon>rosids</taxon>
        <taxon>Vitales</taxon>
        <taxon>Vitaceae</taxon>
        <taxon>Viteae</taxon>
        <taxon>Vitis</taxon>
    </lineage>
</organism>
<dbReference type="AlphaFoldDB" id="A0AA39D8Q5"/>
<accession>A0AA39D8Q5</accession>
<dbReference type="EMBL" id="JARBHA010000018">
    <property type="protein sequence ID" value="KAJ9675146.1"/>
    <property type="molecule type" value="Genomic_DNA"/>
</dbReference>
<dbReference type="Proteomes" id="UP001168098">
    <property type="component" value="Unassembled WGS sequence"/>
</dbReference>
<reference evidence="2 3" key="1">
    <citation type="journal article" date="2023" name="BMC Biotechnol.">
        <title>Vitis rotundifolia cv Carlos genome sequencing.</title>
        <authorList>
            <person name="Huff M."/>
            <person name="Hulse-Kemp A."/>
            <person name="Scheffler B."/>
            <person name="Youngblood R."/>
            <person name="Simpson S."/>
            <person name="Babiker E."/>
            <person name="Staton M."/>
        </authorList>
    </citation>
    <scope>NUCLEOTIDE SEQUENCE [LARGE SCALE GENOMIC DNA]</scope>
    <source>
        <tissue evidence="2">Leaf</tissue>
    </source>
</reference>
<evidence type="ECO:0000313" key="3">
    <source>
        <dbReference type="Proteomes" id="UP001168098"/>
    </source>
</evidence>
<protein>
    <submittedName>
        <fullName evidence="2">Uncharacterized protein</fullName>
    </submittedName>
</protein>
<comment type="caution">
    <text evidence="2">The sequence shown here is derived from an EMBL/GenBank/DDBJ whole genome shotgun (WGS) entry which is preliminary data.</text>
</comment>
<feature type="region of interest" description="Disordered" evidence="1">
    <location>
        <begin position="37"/>
        <end position="62"/>
    </location>
</feature>
<sequence length="150" mass="16433">MEATRLCLSPGSPIGSDVSDTGFLEVSSPNLYRPMARTGAVQVPSQQFEPSSKKDDPPTALTLSLPGTETYENEYESPLFDFASLHNKVASPKNQLALTFALPENPELMTFDMIKTEVRNYMSGLEINRICSQSEGNIINAVINRISMGD</sequence>
<proteinExistence type="predicted"/>
<keyword evidence="3" id="KW-1185">Reference proteome</keyword>